<feature type="transmembrane region" description="Helical" evidence="1">
    <location>
        <begin position="12"/>
        <end position="38"/>
    </location>
</feature>
<dbReference type="AlphaFoldDB" id="A0A517RFA3"/>
<evidence type="ECO:0000313" key="2">
    <source>
        <dbReference type="EMBL" id="QDT42556.1"/>
    </source>
</evidence>
<dbReference type="Proteomes" id="UP000317171">
    <property type="component" value="Chromosome"/>
</dbReference>
<proteinExistence type="predicted"/>
<sequence>MRILWDNFFATVLFVFGLGVLLVMFEEIFFALSCIAHIGPGHPPGVQWTGLIALGFVCLTVAGIARFLILKSNTTERRDERRNYYE</sequence>
<keyword evidence="1" id="KW-0472">Membrane</keyword>
<keyword evidence="1" id="KW-0812">Transmembrane</keyword>
<gene>
    <name evidence="2" type="ORF">Pan241w_26410</name>
</gene>
<protein>
    <submittedName>
        <fullName evidence="2">Uncharacterized protein</fullName>
    </submittedName>
</protein>
<organism evidence="2 3">
    <name type="scientific">Gimesia alba</name>
    <dbReference type="NCBI Taxonomy" id="2527973"/>
    <lineage>
        <taxon>Bacteria</taxon>
        <taxon>Pseudomonadati</taxon>
        <taxon>Planctomycetota</taxon>
        <taxon>Planctomycetia</taxon>
        <taxon>Planctomycetales</taxon>
        <taxon>Planctomycetaceae</taxon>
        <taxon>Gimesia</taxon>
    </lineage>
</organism>
<evidence type="ECO:0000313" key="3">
    <source>
        <dbReference type="Proteomes" id="UP000317171"/>
    </source>
</evidence>
<dbReference type="EMBL" id="CP036269">
    <property type="protein sequence ID" value="QDT42556.1"/>
    <property type="molecule type" value="Genomic_DNA"/>
</dbReference>
<evidence type="ECO:0000256" key="1">
    <source>
        <dbReference type="SAM" id="Phobius"/>
    </source>
</evidence>
<accession>A0A517RFA3</accession>
<keyword evidence="3" id="KW-1185">Reference proteome</keyword>
<name>A0A517RFA3_9PLAN</name>
<keyword evidence="1" id="KW-1133">Transmembrane helix</keyword>
<reference evidence="2 3" key="1">
    <citation type="submission" date="2019-02" db="EMBL/GenBank/DDBJ databases">
        <title>Deep-cultivation of Planctomycetes and their phenomic and genomic characterization uncovers novel biology.</title>
        <authorList>
            <person name="Wiegand S."/>
            <person name="Jogler M."/>
            <person name="Boedeker C."/>
            <person name="Pinto D."/>
            <person name="Vollmers J."/>
            <person name="Rivas-Marin E."/>
            <person name="Kohn T."/>
            <person name="Peeters S.H."/>
            <person name="Heuer A."/>
            <person name="Rast P."/>
            <person name="Oberbeckmann S."/>
            <person name="Bunk B."/>
            <person name="Jeske O."/>
            <person name="Meyerdierks A."/>
            <person name="Storesund J.E."/>
            <person name="Kallscheuer N."/>
            <person name="Luecker S."/>
            <person name="Lage O.M."/>
            <person name="Pohl T."/>
            <person name="Merkel B.J."/>
            <person name="Hornburger P."/>
            <person name="Mueller R.-W."/>
            <person name="Bruemmer F."/>
            <person name="Labrenz M."/>
            <person name="Spormann A.M."/>
            <person name="Op den Camp H."/>
            <person name="Overmann J."/>
            <person name="Amann R."/>
            <person name="Jetten M.S.M."/>
            <person name="Mascher T."/>
            <person name="Medema M.H."/>
            <person name="Devos D.P."/>
            <person name="Kaster A.-K."/>
            <person name="Ovreas L."/>
            <person name="Rohde M."/>
            <person name="Galperin M.Y."/>
            <person name="Jogler C."/>
        </authorList>
    </citation>
    <scope>NUCLEOTIDE SEQUENCE [LARGE SCALE GENOMIC DNA]</scope>
    <source>
        <strain evidence="2 3">Pan241w</strain>
    </source>
</reference>
<feature type="transmembrane region" description="Helical" evidence="1">
    <location>
        <begin position="50"/>
        <end position="69"/>
    </location>
</feature>
<dbReference type="KEGG" id="gaz:Pan241w_26410"/>